<dbReference type="KEGG" id="moz:MoryE10_33890"/>
<name>A0A8D4VRL1_9GAMM</name>
<dbReference type="GO" id="GO:0016301">
    <property type="term" value="F:kinase activity"/>
    <property type="evidence" value="ECO:0007669"/>
    <property type="project" value="UniProtKB-KW"/>
</dbReference>
<dbReference type="Pfam" id="PF02887">
    <property type="entry name" value="PK_C"/>
    <property type="match status" value="1"/>
</dbReference>
<keyword evidence="7 15" id="KW-0418">Kinase</keyword>
<dbReference type="GO" id="GO:0000287">
    <property type="term" value="F:magnesium ion binding"/>
    <property type="evidence" value="ECO:0007669"/>
    <property type="project" value="UniProtKB-UniRule"/>
</dbReference>
<organism evidence="15 16">
    <name type="scientific">Methylogaea oryzae</name>
    <dbReference type="NCBI Taxonomy" id="1295382"/>
    <lineage>
        <taxon>Bacteria</taxon>
        <taxon>Pseudomonadati</taxon>
        <taxon>Pseudomonadota</taxon>
        <taxon>Gammaproteobacteria</taxon>
        <taxon>Methylococcales</taxon>
        <taxon>Methylococcaceae</taxon>
        <taxon>Methylogaea</taxon>
    </lineage>
</organism>
<comment type="similarity">
    <text evidence="2">Belongs to the pyruvate kinase family.</text>
</comment>
<evidence type="ECO:0000313" key="16">
    <source>
        <dbReference type="Proteomes" id="UP000824988"/>
    </source>
</evidence>
<dbReference type="EC" id="2.7.1.40" evidence="3 12"/>
<dbReference type="NCBIfam" id="NF004978">
    <property type="entry name" value="PRK06354.1"/>
    <property type="match status" value="1"/>
</dbReference>
<keyword evidence="5" id="KW-0479">Metal-binding</keyword>
<dbReference type="InterPro" id="IPR015795">
    <property type="entry name" value="Pyrv_Knase_C"/>
</dbReference>
<dbReference type="Pfam" id="PF00224">
    <property type="entry name" value="PK"/>
    <property type="match status" value="1"/>
</dbReference>
<evidence type="ECO:0000259" key="14">
    <source>
        <dbReference type="Pfam" id="PF02887"/>
    </source>
</evidence>
<evidence type="ECO:0000256" key="9">
    <source>
        <dbReference type="ARBA" id="ARBA00022842"/>
    </source>
</evidence>
<evidence type="ECO:0000256" key="7">
    <source>
        <dbReference type="ARBA" id="ARBA00022777"/>
    </source>
</evidence>
<keyword evidence="8" id="KW-0067">ATP-binding</keyword>
<evidence type="ECO:0000256" key="5">
    <source>
        <dbReference type="ARBA" id="ARBA00022723"/>
    </source>
</evidence>
<evidence type="ECO:0000259" key="13">
    <source>
        <dbReference type="Pfam" id="PF00224"/>
    </source>
</evidence>
<comment type="pathway">
    <text evidence="1">Carbohydrate degradation; glycolysis; pyruvate from D-glyceraldehyde 3-phosphate: step 5/5.</text>
</comment>
<evidence type="ECO:0000256" key="11">
    <source>
        <dbReference type="ARBA" id="ARBA00023317"/>
    </source>
</evidence>
<dbReference type="NCBIfam" id="NF004491">
    <property type="entry name" value="PRK05826.1"/>
    <property type="match status" value="1"/>
</dbReference>
<evidence type="ECO:0000313" key="15">
    <source>
        <dbReference type="EMBL" id="BBL72783.1"/>
    </source>
</evidence>
<dbReference type="FunFam" id="2.40.33.10:FF:000001">
    <property type="entry name" value="Pyruvate kinase"/>
    <property type="match status" value="1"/>
</dbReference>
<dbReference type="InterPro" id="IPR001697">
    <property type="entry name" value="Pyr_Knase"/>
</dbReference>
<feature type="domain" description="Pyruvate kinase C-terminal" evidence="14">
    <location>
        <begin position="364"/>
        <end position="479"/>
    </location>
</feature>
<evidence type="ECO:0000256" key="3">
    <source>
        <dbReference type="ARBA" id="ARBA00012142"/>
    </source>
</evidence>
<evidence type="ECO:0000256" key="8">
    <source>
        <dbReference type="ARBA" id="ARBA00022840"/>
    </source>
</evidence>
<sequence length="487" mass="52696">MSIRRTKIVATLGPATNNPESLERIIKAGVDVVRLNFSHGDAEDHRKRAEMVREIAAKNGRHVGILVDLQGPKIRIARFRNNKVVLQRGAPFTLDINLPSEDGDETQVGISYPQLARDVKPGDVLMLDDGRVELGVDRVDNGKVHCHVRVGGDLSNNKGINLQGGGLSAAALTEKDKADIKTAVQIDADYVAVSFPRSAADIEEARQLLRDAGAADGAIGIVAKIERAEAIEMPVIEEIIKASDVIMVARGDLGVEIGDARLPGVQKDLISRARALHRVVITATQMMESMIQSPLPTRAEVCDVANAVFDGTDAVMLSAETASGQYPDKAVEAMHRVCLEAEAHFRVRGPAQWRSETDFQHIDEAIAMATMYAANHLKVKAIASLTVSGSTPLHMSRPSSGIPIFALTPHEKTCTRVSLFRGVTPLTFPMETTDHFALNRAVIDEFLRLGLVTSDDDLVILTKGDLEGVRGGTNAMKIVRVGDVRSR</sequence>
<dbReference type="NCBIfam" id="TIGR01064">
    <property type="entry name" value="pyruv_kin"/>
    <property type="match status" value="1"/>
</dbReference>
<dbReference type="RefSeq" id="WP_221047759.1">
    <property type="nucleotide sequence ID" value="NZ_AP019782.1"/>
</dbReference>
<evidence type="ECO:0000256" key="12">
    <source>
        <dbReference type="NCBIfam" id="TIGR01064"/>
    </source>
</evidence>
<keyword evidence="16" id="KW-1185">Reference proteome</keyword>
<dbReference type="GO" id="GO:0030955">
    <property type="term" value="F:potassium ion binding"/>
    <property type="evidence" value="ECO:0007669"/>
    <property type="project" value="UniProtKB-UniRule"/>
</dbReference>
<proteinExistence type="inferred from homology"/>
<dbReference type="InterPro" id="IPR018209">
    <property type="entry name" value="Pyrv_Knase_AS"/>
</dbReference>
<dbReference type="PANTHER" id="PTHR11817">
    <property type="entry name" value="PYRUVATE KINASE"/>
    <property type="match status" value="1"/>
</dbReference>
<evidence type="ECO:0000256" key="6">
    <source>
        <dbReference type="ARBA" id="ARBA00022741"/>
    </source>
</evidence>
<gene>
    <name evidence="15" type="primary">pykA</name>
    <name evidence="15" type="ORF">MoryE10_33890</name>
</gene>
<evidence type="ECO:0000256" key="1">
    <source>
        <dbReference type="ARBA" id="ARBA00004997"/>
    </source>
</evidence>
<keyword evidence="6" id="KW-0547">Nucleotide-binding</keyword>
<keyword evidence="11 15" id="KW-0670">Pyruvate</keyword>
<protein>
    <recommendedName>
        <fullName evidence="3 12">Pyruvate kinase</fullName>
        <ecNumber evidence="3 12">2.7.1.40</ecNumber>
    </recommendedName>
</protein>
<dbReference type="GO" id="GO:0004743">
    <property type="term" value="F:pyruvate kinase activity"/>
    <property type="evidence" value="ECO:0007669"/>
    <property type="project" value="UniProtKB-UniRule"/>
</dbReference>
<evidence type="ECO:0000256" key="2">
    <source>
        <dbReference type="ARBA" id="ARBA00008663"/>
    </source>
</evidence>
<accession>A0A8D4VRL1</accession>
<evidence type="ECO:0000256" key="10">
    <source>
        <dbReference type="ARBA" id="ARBA00023152"/>
    </source>
</evidence>
<keyword evidence="9" id="KW-0460">Magnesium</keyword>
<dbReference type="PROSITE" id="PS00110">
    <property type="entry name" value="PYRUVATE_KINASE"/>
    <property type="match status" value="1"/>
</dbReference>
<feature type="domain" description="Pyruvate kinase barrel" evidence="13">
    <location>
        <begin position="3"/>
        <end position="331"/>
    </location>
</feature>
<dbReference type="AlphaFoldDB" id="A0A8D4VRL1"/>
<dbReference type="GO" id="GO:0005524">
    <property type="term" value="F:ATP binding"/>
    <property type="evidence" value="ECO:0007669"/>
    <property type="project" value="UniProtKB-KW"/>
</dbReference>
<keyword evidence="4" id="KW-0808">Transferase</keyword>
<evidence type="ECO:0000256" key="4">
    <source>
        <dbReference type="ARBA" id="ARBA00022679"/>
    </source>
</evidence>
<keyword evidence="10" id="KW-0324">Glycolysis</keyword>
<dbReference type="InterPro" id="IPR015793">
    <property type="entry name" value="Pyrv_Knase_brl"/>
</dbReference>
<dbReference type="Proteomes" id="UP000824988">
    <property type="component" value="Chromosome"/>
</dbReference>
<dbReference type="EMBL" id="AP019782">
    <property type="protein sequence ID" value="BBL72783.1"/>
    <property type="molecule type" value="Genomic_DNA"/>
</dbReference>
<reference evidence="15" key="1">
    <citation type="submission" date="2019-06" db="EMBL/GenBank/DDBJ databases">
        <title>Complete genome sequence of Methylogaea oryzae strain JCM16910.</title>
        <authorList>
            <person name="Asakawa S."/>
        </authorList>
    </citation>
    <scope>NUCLEOTIDE SEQUENCE</scope>
    <source>
        <strain evidence="15">E10</strain>
    </source>
</reference>